<organism evidence="3 4">
    <name type="scientific">Streptomyces omiyaensis</name>
    <dbReference type="NCBI Taxonomy" id="68247"/>
    <lineage>
        <taxon>Bacteria</taxon>
        <taxon>Bacillati</taxon>
        <taxon>Actinomycetota</taxon>
        <taxon>Actinomycetes</taxon>
        <taxon>Kitasatosporales</taxon>
        <taxon>Streptomycetaceae</taxon>
        <taxon>Streptomyces</taxon>
    </lineage>
</organism>
<keyword evidence="1" id="KW-0378">Hydrolase</keyword>
<dbReference type="Pfam" id="PF04203">
    <property type="entry name" value="Sortase"/>
    <property type="match status" value="1"/>
</dbReference>
<evidence type="ECO:0000256" key="2">
    <source>
        <dbReference type="SAM" id="MobiDB-lite"/>
    </source>
</evidence>
<comment type="caution">
    <text evidence="3">The sequence shown here is derived from an EMBL/GenBank/DDBJ whole genome shotgun (WGS) entry which is preliminary data.</text>
</comment>
<dbReference type="Gene3D" id="2.40.260.10">
    <property type="entry name" value="Sortase"/>
    <property type="match status" value="1"/>
</dbReference>
<evidence type="ECO:0000313" key="4">
    <source>
        <dbReference type="Proteomes" id="UP001604282"/>
    </source>
</evidence>
<proteinExistence type="predicted"/>
<gene>
    <name evidence="3" type="ORF">ACGFYS_04445</name>
</gene>
<sequence length="212" mass="21586">MGIVGVCLIVLLGLTLARDDSGAPADFGADPARAVEQAASAPPAGDGPSPAPAAADQTRPPAVPAPSSVRIPRLRLRAPIDPVGVAPDGQVVVPEDPDRVGWYRFSPSPGAGAGSSVIVGHVDATGRGLGVLAALSEVREGDQVAVDRQDGSTVAYRITSRRTVAKSALGESGAFRREGRPTLTLITCAAPYLREAGGYQNNLVVTAVAVPR</sequence>
<dbReference type="Proteomes" id="UP001604282">
    <property type="component" value="Unassembled WGS sequence"/>
</dbReference>
<dbReference type="SUPFAM" id="SSF63817">
    <property type="entry name" value="Sortase"/>
    <property type="match status" value="1"/>
</dbReference>
<dbReference type="RefSeq" id="WP_392086575.1">
    <property type="nucleotide sequence ID" value="NZ_JBIBVA010000011.1"/>
</dbReference>
<dbReference type="InterPro" id="IPR042001">
    <property type="entry name" value="Sortase_F"/>
</dbReference>
<evidence type="ECO:0000313" key="3">
    <source>
        <dbReference type="EMBL" id="MFG3188167.1"/>
    </source>
</evidence>
<feature type="compositionally biased region" description="Low complexity" evidence="2">
    <location>
        <begin position="38"/>
        <end position="56"/>
    </location>
</feature>
<protein>
    <submittedName>
        <fullName evidence="3">Class F sortase</fullName>
    </submittedName>
</protein>
<dbReference type="CDD" id="cd05829">
    <property type="entry name" value="Sortase_F"/>
    <property type="match status" value="1"/>
</dbReference>
<dbReference type="InterPro" id="IPR005754">
    <property type="entry name" value="Sortase"/>
</dbReference>
<keyword evidence="4" id="KW-1185">Reference proteome</keyword>
<evidence type="ECO:0000256" key="1">
    <source>
        <dbReference type="ARBA" id="ARBA00022801"/>
    </source>
</evidence>
<accession>A0ABW7BLN3</accession>
<name>A0ABW7BLN3_9ACTN</name>
<feature type="region of interest" description="Disordered" evidence="2">
    <location>
        <begin position="21"/>
        <end position="68"/>
    </location>
</feature>
<dbReference type="EMBL" id="JBICZW010000002">
    <property type="protein sequence ID" value="MFG3188167.1"/>
    <property type="molecule type" value="Genomic_DNA"/>
</dbReference>
<reference evidence="3 4" key="1">
    <citation type="submission" date="2024-10" db="EMBL/GenBank/DDBJ databases">
        <title>The Natural Products Discovery Center: Release of the First 8490 Sequenced Strains for Exploring Actinobacteria Biosynthetic Diversity.</title>
        <authorList>
            <person name="Kalkreuter E."/>
            <person name="Kautsar S.A."/>
            <person name="Yang D."/>
            <person name="Bader C.D."/>
            <person name="Teijaro C.N."/>
            <person name="Fluegel L."/>
            <person name="Davis C.M."/>
            <person name="Simpson J.R."/>
            <person name="Lauterbach L."/>
            <person name="Steele A.D."/>
            <person name="Gui C."/>
            <person name="Meng S."/>
            <person name="Li G."/>
            <person name="Viehrig K."/>
            <person name="Ye F."/>
            <person name="Su P."/>
            <person name="Kiefer A.F."/>
            <person name="Nichols A."/>
            <person name="Cepeda A.J."/>
            <person name="Yan W."/>
            <person name="Fan B."/>
            <person name="Jiang Y."/>
            <person name="Adhikari A."/>
            <person name="Zheng C.-J."/>
            <person name="Schuster L."/>
            <person name="Cowan T.M."/>
            <person name="Smanski M.J."/>
            <person name="Chevrette M.G."/>
            <person name="De Carvalho L.P.S."/>
            <person name="Shen B."/>
        </authorList>
    </citation>
    <scope>NUCLEOTIDE SEQUENCE [LARGE SCALE GENOMIC DNA]</scope>
    <source>
        <strain evidence="3 4">NPDC048229</strain>
    </source>
</reference>
<dbReference type="InterPro" id="IPR023365">
    <property type="entry name" value="Sortase_dom-sf"/>
</dbReference>